<evidence type="ECO:0000313" key="3">
    <source>
        <dbReference type="Proteomes" id="UP000325315"/>
    </source>
</evidence>
<gene>
    <name evidence="2" type="ORF">EPI10_005323</name>
</gene>
<proteinExistence type="predicted"/>
<dbReference type="Proteomes" id="UP000325315">
    <property type="component" value="Unassembled WGS sequence"/>
</dbReference>
<dbReference type="AlphaFoldDB" id="A0A5B6WQA1"/>
<evidence type="ECO:0000313" key="2">
    <source>
        <dbReference type="EMBL" id="KAA3483127.1"/>
    </source>
</evidence>
<dbReference type="EMBL" id="SMMG02000002">
    <property type="protein sequence ID" value="KAA3483127.1"/>
    <property type="molecule type" value="Genomic_DNA"/>
</dbReference>
<dbReference type="Pfam" id="PF03732">
    <property type="entry name" value="Retrotrans_gag"/>
    <property type="match status" value="1"/>
</dbReference>
<protein>
    <submittedName>
        <fullName evidence="2">Hexaprenyldihydroxybenzoate methyltransferase, mitochondrial-like protein</fullName>
    </submittedName>
</protein>
<evidence type="ECO:0000259" key="1">
    <source>
        <dbReference type="Pfam" id="PF03732"/>
    </source>
</evidence>
<dbReference type="InterPro" id="IPR005162">
    <property type="entry name" value="Retrotrans_gag_dom"/>
</dbReference>
<accession>A0A5B6WQA1</accession>
<keyword evidence="2" id="KW-0808">Transferase</keyword>
<keyword evidence="3" id="KW-1185">Reference proteome</keyword>
<dbReference type="GO" id="GO:0032259">
    <property type="term" value="P:methylation"/>
    <property type="evidence" value="ECO:0007669"/>
    <property type="project" value="UniProtKB-KW"/>
</dbReference>
<organism evidence="2 3">
    <name type="scientific">Gossypium australe</name>
    <dbReference type="NCBI Taxonomy" id="47621"/>
    <lineage>
        <taxon>Eukaryota</taxon>
        <taxon>Viridiplantae</taxon>
        <taxon>Streptophyta</taxon>
        <taxon>Embryophyta</taxon>
        <taxon>Tracheophyta</taxon>
        <taxon>Spermatophyta</taxon>
        <taxon>Magnoliopsida</taxon>
        <taxon>eudicotyledons</taxon>
        <taxon>Gunneridae</taxon>
        <taxon>Pentapetalae</taxon>
        <taxon>rosids</taxon>
        <taxon>malvids</taxon>
        <taxon>Malvales</taxon>
        <taxon>Malvaceae</taxon>
        <taxon>Malvoideae</taxon>
        <taxon>Gossypium</taxon>
    </lineage>
</organism>
<sequence length="113" mass="13609">MGLKNFGVDQRMILQRLNTGSKLFYEFLMKWPVHLLIILVKKKYISKRYLDKKKKEFLEIKQGNKSMAEYKREFVYLNKYAREIMSTEEETCTPFENKLNNEIKMMIGGTEIR</sequence>
<feature type="domain" description="Retrotransposon gag" evidence="1">
    <location>
        <begin position="40"/>
        <end position="93"/>
    </location>
</feature>
<keyword evidence="2" id="KW-0489">Methyltransferase</keyword>
<comment type="caution">
    <text evidence="2">The sequence shown here is derived from an EMBL/GenBank/DDBJ whole genome shotgun (WGS) entry which is preliminary data.</text>
</comment>
<name>A0A5B6WQA1_9ROSI</name>
<reference evidence="2" key="1">
    <citation type="submission" date="2019-08" db="EMBL/GenBank/DDBJ databases">
        <authorList>
            <person name="Liu F."/>
        </authorList>
    </citation>
    <scope>NUCLEOTIDE SEQUENCE [LARGE SCALE GENOMIC DNA]</scope>
    <source>
        <strain evidence="2">PA1801</strain>
        <tissue evidence="2">Leaf</tissue>
    </source>
</reference>
<dbReference type="GO" id="GO:0008168">
    <property type="term" value="F:methyltransferase activity"/>
    <property type="evidence" value="ECO:0007669"/>
    <property type="project" value="UniProtKB-KW"/>
</dbReference>
<dbReference type="OrthoDB" id="2272416at2759"/>